<dbReference type="Proteomes" id="UP000008177">
    <property type="component" value="Unplaced contigs"/>
</dbReference>
<reference evidence="2" key="1">
    <citation type="journal article" date="2011" name="PLoS Genet.">
        <title>Genomic analysis of the necrotrophic fungal pathogens Sclerotinia sclerotiorum and Botrytis cinerea.</title>
        <authorList>
            <person name="Amselem J."/>
            <person name="Cuomo C.A."/>
            <person name="van Kan J.A."/>
            <person name="Viaud M."/>
            <person name="Benito E.P."/>
            <person name="Couloux A."/>
            <person name="Coutinho P.M."/>
            <person name="de Vries R.P."/>
            <person name="Dyer P.S."/>
            <person name="Fillinger S."/>
            <person name="Fournier E."/>
            <person name="Gout L."/>
            <person name="Hahn M."/>
            <person name="Kohn L."/>
            <person name="Lapalu N."/>
            <person name="Plummer K.M."/>
            <person name="Pradier J.M."/>
            <person name="Quevillon E."/>
            <person name="Sharon A."/>
            <person name="Simon A."/>
            <person name="ten Have A."/>
            <person name="Tudzynski B."/>
            <person name="Tudzynski P."/>
            <person name="Wincker P."/>
            <person name="Andrew M."/>
            <person name="Anthouard V."/>
            <person name="Beever R.E."/>
            <person name="Beffa R."/>
            <person name="Benoit I."/>
            <person name="Bouzid O."/>
            <person name="Brault B."/>
            <person name="Chen Z."/>
            <person name="Choquer M."/>
            <person name="Collemare J."/>
            <person name="Cotton P."/>
            <person name="Danchin E.G."/>
            <person name="Da Silva C."/>
            <person name="Gautier A."/>
            <person name="Giraud C."/>
            <person name="Giraud T."/>
            <person name="Gonzalez C."/>
            <person name="Grossetete S."/>
            <person name="Guldener U."/>
            <person name="Henrissat B."/>
            <person name="Howlett B.J."/>
            <person name="Kodira C."/>
            <person name="Kretschmer M."/>
            <person name="Lappartient A."/>
            <person name="Leroch M."/>
            <person name="Levis C."/>
            <person name="Mauceli E."/>
            <person name="Neuveglise C."/>
            <person name="Oeser B."/>
            <person name="Pearson M."/>
            <person name="Poulain J."/>
            <person name="Poussereau N."/>
            <person name="Quesneville H."/>
            <person name="Rascle C."/>
            <person name="Schumacher J."/>
            <person name="Segurens B."/>
            <person name="Sexton A."/>
            <person name="Silva E."/>
            <person name="Sirven C."/>
            <person name="Soanes D.M."/>
            <person name="Talbot N.J."/>
            <person name="Templeton M."/>
            <person name="Yandava C."/>
            <person name="Yarden O."/>
            <person name="Zeng Q."/>
            <person name="Rollins J.A."/>
            <person name="Lebrun M.H."/>
            <person name="Dickman M."/>
        </authorList>
    </citation>
    <scope>NUCLEOTIDE SEQUENCE [LARGE SCALE GENOMIC DNA]</scope>
    <source>
        <strain evidence="2">T4</strain>
    </source>
</reference>
<protein>
    <submittedName>
        <fullName evidence="1">Uncharacterized protein</fullName>
    </submittedName>
</protein>
<evidence type="ECO:0000313" key="2">
    <source>
        <dbReference type="Proteomes" id="UP000008177"/>
    </source>
</evidence>
<gene>
    <name evidence="1" type="ORF">BofuT4_P127180.1</name>
</gene>
<dbReference type="AlphaFoldDB" id="G2YSS2"/>
<evidence type="ECO:0000313" key="1">
    <source>
        <dbReference type="EMBL" id="CCD54670.1"/>
    </source>
</evidence>
<sequence>MNLTSHHYEKANQSWQVIQCTSQNIPRHRRSRHQLKKFRATLPSGLNCQLFRGKSPAYHVQGEGWTCEWLAKPKDQ</sequence>
<accession>G2YSS2</accession>
<dbReference type="EMBL" id="FQ790351">
    <property type="protein sequence ID" value="CCD54670.1"/>
    <property type="molecule type" value="Genomic_DNA"/>
</dbReference>
<name>G2YSS2_BOTF4</name>
<dbReference type="InParanoid" id="G2YSS2"/>
<proteinExistence type="predicted"/>
<dbReference type="HOGENOM" id="CLU_2654229_0_0_1"/>
<organism evidence="1 2">
    <name type="scientific">Botryotinia fuckeliana (strain T4)</name>
    <name type="common">Noble rot fungus</name>
    <name type="synonym">Botrytis cinerea</name>
    <dbReference type="NCBI Taxonomy" id="999810"/>
    <lineage>
        <taxon>Eukaryota</taxon>
        <taxon>Fungi</taxon>
        <taxon>Dikarya</taxon>
        <taxon>Ascomycota</taxon>
        <taxon>Pezizomycotina</taxon>
        <taxon>Leotiomycetes</taxon>
        <taxon>Helotiales</taxon>
        <taxon>Sclerotiniaceae</taxon>
        <taxon>Botrytis</taxon>
    </lineage>
</organism>